<protein>
    <submittedName>
        <fullName evidence="2">Uncharacterized protein</fullName>
    </submittedName>
</protein>
<keyword evidence="4" id="KW-1185">Reference proteome</keyword>
<evidence type="ECO:0000313" key="5">
    <source>
        <dbReference type="Proteomes" id="UP000215043"/>
    </source>
</evidence>
<evidence type="ECO:0000313" key="3">
    <source>
        <dbReference type="EMBL" id="KGI79487.1"/>
    </source>
</evidence>
<dbReference type="Proteomes" id="UP000215043">
    <property type="component" value="Chromosome"/>
</dbReference>
<evidence type="ECO:0000256" key="1">
    <source>
        <dbReference type="SAM" id="MobiDB-lite"/>
    </source>
</evidence>
<gene>
    <name evidence="2" type="ORF">CDG81_17095</name>
    <name evidence="3" type="ORF">IL38_23005</name>
</gene>
<dbReference type="KEGG" id="aey:CDG81_17095"/>
<dbReference type="AlphaFoldDB" id="A0A099D110"/>
<accession>A0A099D110</accession>
<dbReference type="RefSeq" id="WP_043578195.1">
    <property type="nucleotide sequence ID" value="NZ_CP022752.1"/>
</dbReference>
<dbReference type="HOGENOM" id="CLU_2271335_0_0_11"/>
<evidence type="ECO:0000313" key="4">
    <source>
        <dbReference type="Proteomes" id="UP000029737"/>
    </source>
</evidence>
<organism evidence="2 5">
    <name type="scientific">Actinopolyspora erythraea</name>
    <dbReference type="NCBI Taxonomy" id="414996"/>
    <lineage>
        <taxon>Bacteria</taxon>
        <taxon>Bacillati</taxon>
        <taxon>Actinomycetota</taxon>
        <taxon>Actinomycetes</taxon>
        <taxon>Actinopolysporales</taxon>
        <taxon>Actinopolysporaceae</taxon>
        <taxon>Actinopolyspora</taxon>
    </lineage>
</organism>
<dbReference type="EMBL" id="CP022752">
    <property type="protein sequence ID" value="ASU79700.1"/>
    <property type="molecule type" value="Genomic_DNA"/>
</dbReference>
<dbReference type="Proteomes" id="UP000029737">
    <property type="component" value="Unassembled WGS sequence"/>
</dbReference>
<reference evidence="3 4" key="1">
    <citation type="journal article" date="2014" name="PLoS ONE">
        <title>Identification and Characterization of a New Erythromycin Biosynthetic Gene Cluster in Actinopolyspora erythraea YIM90600, a Novel Erythronolide-Producing Halophilic Actinomycete Isolated from Salt Field.</title>
        <authorList>
            <person name="Chen D."/>
            <person name="Feng J."/>
            <person name="Huang L."/>
            <person name="Zhang Q."/>
            <person name="Wu J."/>
            <person name="Zhu X."/>
            <person name="Duan Y."/>
            <person name="Xu Z."/>
        </authorList>
    </citation>
    <scope>NUCLEOTIDE SEQUENCE [LARGE SCALE GENOMIC DNA]</scope>
    <source>
        <strain evidence="3 4">YIM90600</strain>
    </source>
</reference>
<name>A0A099D110_9ACTN</name>
<reference evidence="2 5" key="2">
    <citation type="submission" date="2017-08" db="EMBL/GenBank/DDBJ databases">
        <title>The complete genome sequence of moderately halophilic actinomycete Actinopolyspora erythraea YIM 90600, the producer of novel erythromycin, novel actinopolysporins A-C and tubercidin.</title>
        <authorList>
            <person name="Yin M."/>
            <person name="Tang S."/>
        </authorList>
    </citation>
    <scope>NUCLEOTIDE SEQUENCE [LARGE SCALE GENOMIC DNA]</scope>
    <source>
        <strain evidence="2 5">YIM 90600</strain>
    </source>
</reference>
<proteinExistence type="predicted"/>
<evidence type="ECO:0000313" key="2">
    <source>
        <dbReference type="EMBL" id="ASU79700.1"/>
    </source>
</evidence>
<dbReference type="EMBL" id="JPMV01000044">
    <property type="protein sequence ID" value="KGI79487.1"/>
    <property type="molecule type" value="Genomic_DNA"/>
</dbReference>
<feature type="region of interest" description="Disordered" evidence="1">
    <location>
        <begin position="69"/>
        <end position="102"/>
    </location>
</feature>
<sequence length="102" mass="10883">MKRSRPVFAPGPEGEPLWQQHGILVEVITALLELPSSVIPLAQARVRSMRDARSGDRVAVWGGSGVVAVRSGSRTPPSRPGEAQRPAGQRVRAELGQHCAGK</sequence>